<dbReference type="EMBL" id="CAJHJT010000056">
    <property type="protein sequence ID" value="CAD7014448.1"/>
    <property type="molecule type" value="Genomic_DNA"/>
</dbReference>
<evidence type="ECO:0000256" key="1">
    <source>
        <dbReference type="SAM" id="MobiDB-lite"/>
    </source>
</evidence>
<protein>
    <submittedName>
        <fullName evidence="2">(Mediterranean fruit fly) hypothetical protein</fullName>
    </submittedName>
</protein>
<sequence length="175" mass="19226">MREAINIHKNSVPTLPESSASFSSVIKLPNINQQTTEICSMHETNSNSSLGSQNISNQKLSNSPQSALSSNSTSNNESYPLNSQPNTTLNINSNNTPTQTYEKTNDHSQNQYLQNSTAPPGNIQNPDYSSPLLYNAIINSSSNLSNIDENFQINFDAYNNTLRNSTDMGMISEDD</sequence>
<feature type="compositionally biased region" description="Polar residues" evidence="1">
    <location>
        <begin position="79"/>
        <end position="127"/>
    </location>
</feature>
<proteinExistence type="predicted"/>
<accession>A0A811VDN9</accession>
<dbReference type="AlphaFoldDB" id="A0A811VDN9"/>
<organism evidence="2 3">
    <name type="scientific">Ceratitis capitata</name>
    <name type="common">Mediterranean fruit fly</name>
    <name type="synonym">Tephritis capitata</name>
    <dbReference type="NCBI Taxonomy" id="7213"/>
    <lineage>
        <taxon>Eukaryota</taxon>
        <taxon>Metazoa</taxon>
        <taxon>Ecdysozoa</taxon>
        <taxon>Arthropoda</taxon>
        <taxon>Hexapoda</taxon>
        <taxon>Insecta</taxon>
        <taxon>Pterygota</taxon>
        <taxon>Neoptera</taxon>
        <taxon>Endopterygota</taxon>
        <taxon>Diptera</taxon>
        <taxon>Brachycera</taxon>
        <taxon>Muscomorpha</taxon>
        <taxon>Tephritoidea</taxon>
        <taxon>Tephritidae</taxon>
        <taxon>Ceratitis</taxon>
        <taxon>Ceratitis</taxon>
    </lineage>
</organism>
<gene>
    <name evidence="2" type="ORF">CCAP1982_LOCUS22444</name>
</gene>
<name>A0A811VDN9_CERCA</name>
<feature type="region of interest" description="Disordered" evidence="1">
    <location>
        <begin position="43"/>
        <end position="127"/>
    </location>
</feature>
<feature type="compositionally biased region" description="Low complexity" evidence="1">
    <location>
        <begin position="61"/>
        <end position="78"/>
    </location>
</feature>
<reference evidence="2" key="1">
    <citation type="submission" date="2020-11" db="EMBL/GenBank/DDBJ databases">
        <authorList>
            <person name="Whitehead M."/>
        </authorList>
    </citation>
    <scope>NUCLEOTIDE SEQUENCE</scope>
    <source>
        <strain evidence="2">EGII</strain>
    </source>
</reference>
<dbReference type="Proteomes" id="UP000606786">
    <property type="component" value="Unassembled WGS sequence"/>
</dbReference>
<comment type="caution">
    <text evidence="2">The sequence shown here is derived from an EMBL/GenBank/DDBJ whole genome shotgun (WGS) entry which is preliminary data.</text>
</comment>
<keyword evidence="3" id="KW-1185">Reference proteome</keyword>
<feature type="compositionally biased region" description="Polar residues" evidence="1">
    <location>
        <begin position="43"/>
        <end position="60"/>
    </location>
</feature>
<evidence type="ECO:0000313" key="2">
    <source>
        <dbReference type="EMBL" id="CAD7014448.1"/>
    </source>
</evidence>
<evidence type="ECO:0000313" key="3">
    <source>
        <dbReference type="Proteomes" id="UP000606786"/>
    </source>
</evidence>